<gene>
    <name evidence="1" type="ORF">UFOVP642_5</name>
</gene>
<organism evidence="1">
    <name type="scientific">uncultured Caudovirales phage</name>
    <dbReference type="NCBI Taxonomy" id="2100421"/>
    <lineage>
        <taxon>Viruses</taxon>
        <taxon>Duplodnaviria</taxon>
        <taxon>Heunggongvirae</taxon>
        <taxon>Uroviricota</taxon>
        <taxon>Caudoviricetes</taxon>
        <taxon>Peduoviridae</taxon>
        <taxon>Maltschvirus</taxon>
        <taxon>Maltschvirus maltsch</taxon>
    </lineage>
</organism>
<reference evidence="1" key="1">
    <citation type="submission" date="2020-04" db="EMBL/GenBank/DDBJ databases">
        <authorList>
            <person name="Chiriac C."/>
            <person name="Salcher M."/>
            <person name="Ghai R."/>
            <person name="Kavagutti S V."/>
        </authorList>
    </citation>
    <scope>NUCLEOTIDE SEQUENCE</scope>
</reference>
<protein>
    <recommendedName>
        <fullName evidence="2">Lipoprotein</fullName>
    </recommendedName>
</protein>
<evidence type="ECO:0000313" key="1">
    <source>
        <dbReference type="EMBL" id="CAB4154452.1"/>
    </source>
</evidence>
<proteinExistence type="predicted"/>
<dbReference type="PROSITE" id="PS51257">
    <property type="entry name" value="PROKAR_LIPOPROTEIN"/>
    <property type="match status" value="1"/>
</dbReference>
<name>A0A6J5N7N3_9CAUD</name>
<evidence type="ECO:0008006" key="2">
    <source>
        <dbReference type="Google" id="ProtNLM"/>
    </source>
</evidence>
<sequence length="68" mass="7385">MKTGLALVALITLSGCGTLAQLQEQGREIRYGNPGNPYGFHTQTISTPNGTYTIRGNRITGTQIYKNK</sequence>
<dbReference type="EMBL" id="LR796620">
    <property type="protein sequence ID" value="CAB4154452.1"/>
    <property type="molecule type" value="Genomic_DNA"/>
</dbReference>
<accession>A0A6J5N7N3</accession>